<dbReference type="EMBL" id="VBTJ01000002">
    <property type="protein sequence ID" value="TLP90014.1"/>
    <property type="molecule type" value="Genomic_DNA"/>
</dbReference>
<name>A0A5R9B3U5_STAXY</name>
<dbReference type="Pfam" id="PF02515">
    <property type="entry name" value="CoA_transf_3"/>
    <property type="match status" value="1"/>
</dbReference>
<dbReference type="PANTHER" id="PTHR48228:SF4">
    <property type="entry name" value="BLR3030 PROTEIN"/>
    <property type="match status" value="1"/>
</dbReference>
<proteinExistence type="predicted"/>
<dbReference type="Gene3D" id="3.30.1540.10">
    <property type="entry name" value="formyl-coa transferase, domain 3"/>
    <property type="match status" value="1"/>
</dbReference>
<reference evidence="1 2" key="1">
    <citation type="submission" date="2019-05" db="EMBL/GenBank/DDBJ databases">
        <title>The metagenome of a microbial culture collection derived from dairy environment covers the genomic content of the human microbiome.</title>
        <authorList>
            <person name="Roder T."/>
            <person name="Wuthrich D."/>
            <person name="Sattari Z."/>
            <person name="Von Ah U."/>
            <person name="Bar C."/>
            <person name="Ronchi F."/>
            <person name="Macpherson A.J."/>
            <person name="Ganal-Vonarburg S.C."/>
            <person name="Bruggmann R."/>
            <person name="Vergeres G."/>
        </authorList>
    </citation>
    <scope>NUCLEOTIDE SEQUENCE [LARGE SCALE GENOMIC DNA]</scope>
    <source>
        <strain evidence="1 2">FAM 20833</strain>
    </source>
</reference>
<evidence type="ECO:0000313" key="1">
    <source>
        <dbReference type="EMBL" id="TLP90014.1"/>
    </source>
</evidence>
<dbReference type="PANTHER" id="PTHR48228">
    <property type="entry name" value="SUCCINYL-COA--D-CITRAMALATE COA-TRANSFERASE"/>
    <property type="match status" value="1"/>
</dbReference>
<sequence length="501" mass="56408">MLNEELKTVLLHNYRNRINKDDDFDINSELEKLLNDIGYSTADAGGQVTFYGKDPIQPSTLRIASLAGIGLAAKSVALASLWQKRGGNGQDIYVDIRKALKRLSPFYERKWETLNGFPAKQQYFPNNPTRFSFYQTKDNRWVMPLNPYPSSHRHTLELIKALPNKQSVAHAIKQWSAKDLEEAAAEKGVVIPMVRTLPEFMEEEQFEYIAKEPLVTIEKIGESEPEGFSENPQQPLDGIRALGMGHVIAGAGLGRGLALHGADVLNVWRPSELEEETLLLTSHIGMRSTYLDIDHSTEHQQKFDDLLKSADIFFMNKRYGFMQERHLTPHELAEKRPGIIHCSVNCYGDQGPWSDRNGFDQTAGSATGVMALEGTEDQPKLPPIVVVNDYVISWLLETGAIKALERRAKEGGSYRVQVNLSRVSLYLMSLGIFEKAYVNEVFNTTDTHAIVAPDQFESETPLGHYIGVTDQVIMSETPGHYRTTLIPRGSSKPEWLSYRKI</sequence>
<dbReference type="GO" id="GO:0003824">
    <property type="term" value="F:catalytic activity"/>
    <property type="evidence" value="ECO:0007669"/>
    <property type="project" value="InterPro"/>
</dbReference>
<dbReference type="AlphaFoldDB" id="A0A5R9B3U5"/>
<gene>
    <name evidence="1" type="ORF">FEZ53_11240</name>
</gene>
<protein>
    <submittedName>
        <fullName evidence="1">Carnitine dehydratase</fullName>
    </submittedName>
</protein>
<dbReference type="OrthoDB" id="9797653at2"/>
<dbReference type="SUPFAM" id="SSF89796">
    <property type="entry name" value="CoA-transferase family III (CaiB/BaiF)"/>
    <property type="match status" value="2"/>
</dbReference>
<dbReference type="InterPro" id="IPR003673">
    <property type="entry name" value="CoA-Trfase_fam_III"/>
</dbReference>
<dbReference type="InterPro" id="IPR023606">
    <property type="entry name" value="CoA-Trfase_III_dom_1_sf"/>
</dbReference>
<dbReference type="Gene3D" id="3.40.50.10540">
    <property type="entry name" value="Crotonobetainyl-coa:carnitine coa-transferase, domain 1"/>
    <property type="match status" value="2"/>
</dbReference>
<evidence type="ECO:0000313" key="2">
    <source>
        <dbReference type="Proteomes" id="UP000307747"/>
    </source>
</evidence>
<accession>A0A5R9B3U5</accession>
<dbReference type="InterPro" id="IPR044855">
    <property type="entry name" value="CoA-Trfase_III_dom3_sf"/>
</dbReference>
<dbReference type="RefSeq" id="WP_138406183.1">
    <property type="nucleotide sequence ID" value="NZ_JAMWMC010000002.1"/>
</dbReference>
<organism evidence="1 2">
    <name type="scientific">Staphylococcus xylosus</name>
    <dbReference type="NCBI Taxonomy" id="1288"/>
    <lineage>
        <taxon>Bacteria</taxon>
        <taxon>Bacillati</taxon>
        <taxon>Bacillota</taxon>
        <taxon>Bacilli</taxon>
        <taxon>Bacillales</taxon>
        <taxon>Staphylococcaceae</taxon>
        <taxon>Staphylococcus</taxon>
    </lineage>
</organism>
<comment type="caution">
    <text evidence="1">The sequence shown here is derived from an EMBL/GenBank/DDBJ whole genome shotgun (WGS) entry which is preliminary data.</text>
</comment>
<dbReference type="InterPro" id="IPR050509">
    <property type="entry name" value="CoA-transferase_III"/>
</dbReference>
<dbReference type="Proteomes" id="UP000307747">
    <property type="component" value="Unassembled WGS sequence"/>
</dbReference>